<dbReference type="EMBL" id="JAJKFW010000023">
    <property type="protein sequence ID" value="MCC9643198.1"/>
    <property type="molecule type" value="Genomic_DNA"/>
</dbReference>
<keyword evidence="2" id="KW-1185">Reference proteome</keyword>
<dbReference type="RefSeq" id="WP_230274132.1">
    <property type="nucleotide sequence ID" value="NZ_JAJKFW010000023.1"/>
</dbReference>
<dbReference type="InterPro" id="IPR038695">
    <property type="entry name" value="Saro_0823-like_sf"/>
</dbReference>
<dbReference type="Pfam" id="PF02643">
    <property type="entry name" value="DUF192"/>
    <property type="match status" value="1"/>
</dbReference>
<name>A0ABS8NK57_9BACT</name>
<dbReference type="Proteomes" id="UP001430306">
    <property type="component" value="Unassembled WGS sequence"/>
</dbReference>
<dbReference type="InterPro" id="IPR003795">
    <property type="entry name" value="DUF192"/>
</dbReference>
<reference evidence="1" key="1">
    <citation type="submission" date="2021-11" db="EMBL/GenBank/DDBJ databases">
        <title>Genome sequence.</title>
        <authorList>
            <person name="Sun Q."/>
        </authorList>
    </citation>
    <scope>NUCLEOTIDE SEQUENCE</scope>
    <source>
        <strain evidence="1">JC740</strain>
    </source>
</reference>
<organism evidence="1 2">
    <name type="scientific">Rhodopirellula halodulae</name>
    <dbReference type="NCBI Taxonomy" id="2894198"/>
    <lineage>
        <taxon>Bacteria</taxon>
        <taxon>Pseudomonadati</taxon>
        <taxon>Planctomycetota</taxon>
        <taxon>Planctomycetia</taxon>
        <taxon>Pirellulales</taxon>
        <taxon>Pirellulaceae</taxon>
        <taxon>Rhodopirellula</taxon>
    </lineage>
</organism>
<dbReference type="PANTHER" id="PTHR37953">
    <property type="entry name" value="UPF0127 PROTEIN MJ1496"/>
    <property type="match status" value="1"/>
</dbReference>
<comment type="caution">
    <text evidence="1">The sequence shown here is derived from an EMBL/GenBank/DDBJ whole genome shotgun (WGS) entry which is preliminary data.</text>
</comment>
<protein>
    <submittedName>
        <fullName evidence="1">DUF192 domain-containing protein</fullName>
    </submittedName>
</protein>
<gene>
    <name evidence="1" type="ORF">LOC71_13015</name>
</gene>
<evidence type="ECO:0000313" key="1">
    <source>
        <dbReference type="EMBL" id="MCC9643198.1"/>
    </source>
</evidence>
<sequence>MSELIDRSNGRTLLSKVEFATTFWKRFWGLQFRRELPSGHGIWLSPCSSLHTCFMRFPIDVVMLDERRKIVAVRRNVQPWRLLFCERKTHSVIEVTSADAGWTVGHQVDVIDFDVTDRS</sequence>
<dbReference type="Gene3D" id="2.60.120.1140">
    <property type="entry name" value="Protein of unknown function DUF192"/>
    <property type="match status" value="1"/>
</dbReference>
<accession>A0ABS8NK57</accession>
<proteinExistence type="predicted"/>
<evidence type="ECO:0000313" key="2">
    <source>
        <dbReference type="Proteomes" id="UP001430306"/>
    </source>
</evidence>
<dbReference type="PANTHER" id="PTHR37953:SF1">
    <property type="entry name" value="UPF0127 PROTEIN MJ1496"/>
    <property type="match status" value="1"/>
</dbReference>